<dbReference type="InterPro" id="IPR003594">
    <property type="entry name" value="HATPase_dom"/>
</dbReference>
<dbReference type="InterPro" id="IPR011006">
    <property type="entry name" value="CheY-like_superfamily"/>
</dbReference>
<dbReference type="NCBIfam" id="TIGR00229">
    <property type="entry name" value="sensory_box"/>
    <property type="match status" value="1"/>
</dbReference>
<dbReference type="Pfam" id="PF00512">
    <property type="entry name" value="HisKA"/>
    <property type="match status" value="1"/>
</dbReference>
<evidence type="ECO:0000256" key="1">
    <source>
        <dbReference type="ARBA" id="ARBA00000085"/>
    </source>
</evidence>
<dbReference type="PANTHER" id="PTHR45339:SF1">
    <property type="entry name" value="HYBRID SIGNAL TRANSDUCTION HISTIDINE KINASE J"/>
    <property type="match status" value="1"/>
</dbReference>
<dbReference type="GO" id="GO:0000155">
    <property type="term" value="F:phosphorelay sensor kinase activity"/>
    <property type="evidence" value="ECO:0007669"/>
    <property type="project" value="InterPro"/>
</dbReference>
<keyword evidence="7" id="KW-0067">ATP-binding</keyword>
<dbReference type="PROSITE" id="PS50110">
    <property type="entry name" value="RESPONSE_REGULATORY"/>
    <property type="match status" value="1"/>
</dbReference>
<dbReference type="InterPro" id="IPR036097">
    <property type="entry name" value="HisK_dim/P_sf"/>
</dbReference>
<evidence type="ECO:0000259" key="17">
    <source>
        <dbReference type="PROSITE" id="PS50113"/>
    </source>
</evidence>
<evidence type="ECO:0000259" key="15">
    <source>
        <dbReference type="PROSITE" id="PS50110"/>
    </source>
</evidence>
<reference evidence="18 19" key="1">
    <citation type="submission" date="2013-09" db="EMBL/GenBank/DDBJ databases">
        <title>Genome sequencing of Phaeobacter antarcticus sp. nov. SM1211.</title>
        <authorList>
            <person name="Zhang X.-Y."/>
            <person name="Liu C."/>
            <person name="Chen X.-L."/>
            <person name="Xie B.-B."/>
            <person name="Qin Q.-L."/>
            <person name="Rong J.-C."/>
            <person name="Zhang Y.-Z."/>
        </authorList>
    </citation>
    <scope>NUCLEOTIDE SEQUENCE [LARGE SCALE GENOMIC DNA]</scope>
    <source>
        <strain evidence="18 19">SM1211</strain>
    </source>
</reference>
<accession>A0A2G8RH26</accession>
<dbReference type="CDD" id="cd00082">
    <property type="entry name" value="HisKA"/>
    <property type="match status" value="1"/>
</dbReference>
<keyword evidence="19" id="KW-1185">Reference proteome</keyword>
<dbReference type="RefSeq" id="WP_099910338.1">
    <property type="nucleotide sequence ID" value="NZ_AWWI01000054.1"/>
</dbReference>
<dbReference type="InterPro" id="IPR004358">
    <property type="entry name" value="Sig_transdc_His_kin-like_C"/>
</dbReference>
<dbReference type="InterPro" id="IPR000700">
    <property type="entry name" value="PAS-assoc_C"/>
</dbReference>
<dbReference type="Gene3D" id="1.10.287.130">
    <property type="match status" value="1"/>
</dbReference>
<evidence type="ECO:0000256" key="12">
    <source>
        <dbReference type="SAM" id="MobiDB-lite"/>
    </source>
</evidence>
<dbReference type="AlphaFoldDB" id="A0A2G8RH26"/>
<evidence type="ECO:0000256" key="2">
    <source>
        <dbReference type="ARBA" id="ARBA00012438"/>
    </source>
</evidence>
<dbReference type="Gene3D" id="3.40.50.2300">
    <property type="match status" value="1"/>
</dbReference>
<dbReference type="FunFam" id="1.10.287.130:FF:000002">
    <property type="entry name" value="Two-component osmosensing histidine kinase"/>
    <property type="match status" value="1"/>
</dbReference>
<comment type="subunit">
    <text evidence="9">At low DSF concentrations, interacts with RpfF.</text>
</comment>
<dbReference type="Pfam" id="PF00072">
    <property type="entry name" value="Response_reg"/>
    <property type="match status" value="1"/>
</dbReference>
<dbReference type="InterPro" id="IPR001789">
    <property type="entry name" value="Sig_transdc_resp-reg_receiver"/>
</dbReference>
<dbReference type="GO" id="GO:0005524">
    <property type="term" value="F:ATP binding"/>
    <property type="evidence" value="ECO:0007669"/>
    <property type="project" value="UniProtKB-KW"/>
</dbReference>
<dbReference type="Pfam" id="PF02518">
    <property type="entry name" value="HATPase_c"/>
    <property type="match status" value="1"/>
</dbReference>
<evidence type="ECO:0000256" key="3">
    <source>
        <dbReference type="ARBA" id="ARBA00022553"/>
    </source>
</evidence>
<dbReference type="EC" id="2.7.13.3" evidence="2"/>
<keyword evidence="6" id="KW-0418">Kinase</keyword>
<dbReference type="Gene3D" id="3.30.450.20">
    <property type="entry name" value="PAS domain"/>
    <property type="match status" value="1"/>
</dbReference>
<keyword evidence="5" id="KW-0547">Nucleotide-binding</keyword>
<feature type="region of interest" description="Disordered" evidence="12">
    <location>
        <begin position="741"/>
        <end position="782"/>
    </location>
</feature>
<keyword evidence="8" id="KW-0902">Two-component regulatory system</keyword>
<evidence type="ECO:0000256" key="11">
    <source>
        <dbReference type="PROSITE-ProRule" id="PRU00169"/>
    </source>
</evidence>
<evidence type="ECO:0000256" key="10">
    <source>
        <dbReference type="ARBA" id="ARBA00068150"/>
    </source>
</evidence>
<feature type="transmembrane region" description="Helical" evidence="13">
    <location>
        <begin position="92"/>
        <end position="117"/>
    </location>
</feature>
<sequence length="782" mass="84695">MARSSLGSDAQAIAFEARHSPIGLLLRYARGRVRHFWRRQALTLMGSGSLVFLETAQTGAIALVLALLGEAVDCAILRQVPRWHEQGRSFGWLRALTTVSAGFQALTIAACILLTLTFHTGNYISFFAFAFLVGAVSNAGFVLTYHPLAGKTRLGIYTATGMIYMVVDVVLEGGLESYHAYEMMAVLMMAYIVRIFLKLVIASQRNQVQFSRDLIEGAQALEQSNRDLFDSQREARQLALVARHANDGVIMSDKLGGILWVNEAFVQMTGFALTEAVGRNVGDLLNGPETDAETVRAIRTALGAGRPFRTNILNYTKDGRQIWVDSNLVPICNEQGQTDMVVAIERDISAAKTHELTLTQATARAEEAVRAKAAFLATMSHEIRTPMNGIIGMSDLLSESALGPEQREYVSAINTSAEALLRIIDDILDYSKLDAGKMRMAEEPFNLARCVRLSVDLLRSSARDKGLFLDICHDVALPEVIVGDEGRVRQVLLNLLGNAIKFSDTGGVTLRTWAERTGTSYAVRISVTDTGVGVSSDQAMRIFDQFEQADVATTRKFGGTGLGLAISRQLARRMGGDLVIVPNDKPGASFAFSFVAGGGGADRRARPAPSTMPGLAELSKLKILLAEDNRTNSLLITRYLAEVEVQLLFATNGIEAVELSREYAPDVVLMDVSMPQLDGISATVQIRSGSGPQPYIIALTANAFDSDRVACFAAGMNDFLTKPLRKSDLLAALARCPKVHKPLGSPPTDRVTGKGQANEAPNWTSQPASGTTSGRSIRSSDR</sequence>
<dbReference type="SMART" id="SM00387">
    <property type="entry name" value="HATPase_c"/>
    <property type="match status" value="1"/>
</dbReference>
<dbReference type="SUPFAM" id="SSF47384">
    <property type="entry name" value="Homodimeric domain of signal transducing histidine kinase"/>
    <property type="match status" value="1"/>
</dbReference>
<evidence type="ECO:0000259" key="14">
    <source>
        <dbReference type="PROSITE" id="PS50109"/>
    </source>
</evidence>
<dbReference type="InterPro" id="IPR035965">
    <property type="entry name" value="PAS-like_dom_sf"/>
</dbReference>
<proteinExistence type="predicted"/>
<dbReference type="SMART" id="SM00388">
    <property type="entry name" value="HisKA"/>
    <property type="match status" value="1"/>
</dbReference>
<evidence type="ECO:0000313" key="18">
    <source>
        <dbReference type="EMBL" id="PIL20822.1"/>
    </source>
</evidence>
<evidence type="ECO:0000256" key="7">
    <source>
        <dbReference type="ARBA" id="ARBA00022840"/>
    </source>
</evidence>
<comment type="caution">
    <text evidence="18">The sequence shown here is derived from an EMBL/GenBank/DDBJ whole genome shotgun (WGS) entry which is preliminary data.</text>
</comment>
<feature type="domain" description="PAC" evidence="17">
    <location>
        <begin position="306"/>
        <end position="360"/>
    </location>
</feature>
<dbReference type="CDD" id="cd16922">
    <property type="entry name" value="HATPase_EvgS-ArcB-TorS-like"/>
    <property type="match status" value="1"/>
</dbReference>
<feature type="transmembrane region" description="Helical" evidence="13">
    <location>
        <begin position="154"/>
        <end position="171"/>
    </location>
</feature>
<dbReference type="InterPro" id="IPR000014">
    <property type="entry name" value="PAS"/>
</dbReference>
<feature type="domain" description="PAS" evidence="16">
    <location>
        <begin position="234"/>
        <end position="305"/>
    </location>
</feature>
<keyword evidence="4" id="KW-0808">Transferase</keyword>
<feature type="compositionally biased region" description="Polar residues" evidence="12">
    <location>
        <begin position="759"/>
        <end position="768"/>
    </location>
</feature>
<keyword evidence="3 11" id="KW-0597">Phosphoprotein</keyword>
<dbReference type="OrthoDB" id="9801651at2"/>
<evidence type="ECO:0000313" key="19">
    <source>
        <dbReference type="Proteomes" id="UP000231259"/>
    </source>
</evidence>
<dbReference type="InterPro" id="IPR005467">
    <property type="entry name" value="His_kinase_dom"/>
</dbReference>
<keyword evidence="13" id="KW-0472">Membrane</keyword>
<organism evidence="18 19">
    <name type="scientific">Puniceibacterium antarcticum</name>
    <dbReference type="NCBI Taxonomy" id="1206336"/>
    <lineage>
        <taxon>Bacteria</taxon>
        <taxon>Pseudomonadati</taxon>
        <taxon>Pseudomonadota</taxon>
        <taxon>Alphaproteobacteria</taxon>
        <taxon>Rhodobacterales</taxon>
        <taxon>Paracoccaceae</taxon>
        <taxon>Puniceibacterium</taxon>
    </lineage>
</organism>
<dbReference type="SUPFAM" id="SSF55874">
    <property type="entry name" value="ATPase domain of HSP90 chaperone/DNA topoisomerase II/histidine kinase"/>
    <property type="match status" value="1"/>
</dbReference>
<dbReference type="SMART" id="SM00448">
    <property type="entry name" value="REC"/>
    <property type="match status" value="1"/>
</dbReference>
<gene>
    <name evidence="18" type="ORF">P775_07565</name>
</gene>
<evidence type="ECO:0000256" key="9">
    <source>
        <dbReference type="ARBA" id="ARBA00064003"/>
    </source>
</evidence>
<dbReference type="SUPFAM" id="SSF55785">
    <property type="entry name" value="PYP-like sensor domain (PAS domain)"/>
    <property type="match status" value="1"/>
</dbReference>
<dbReference type="InterPro" id="IPR036890">
    <property type="entry name" value="HATPase_C_sf"/>
</dbReference>
<dbReference type="SMART" id="SM00086">
    <property type="entry name" value="PAC"/>
    <property type="match status" value="1"/>
</dbReference>
<evidence type="ECO:0000256" key="4">
    <source>
        <dbReference type="ARBA" id="ARBA00022679"/>
    </source>
</evidence>
<dbReference type="PROSITE" id="PS50109">
    <property type="entry name" value="HIS_KIN"/>
    <property type="match status" value="1"/>
</dbReference>
<dbReference type="CDD" id="cd00130">
    <property type="entry name" value="PAS"/>
    <property type="match status" value="1"/>
</dbReference>
<dbReference type="CDD" id="cd17546">
    <property type="entry name" value="REC_hyHK_CKI1_RcsC-like"/>
    <property type="match status" value="1"/>
</dbReference>
<feature type="transmembrane region" description="Helical" evidence="13">
    <location>
        <begin position="59"/>
        <end position="80"/>
    </location>
</feature>
<dbReference type="InterPro" id="IPR003661">
    <property type="entry name" value="HisK_dim/P_dom"/>
</dbReference>
<feature type="domain" description="Response regulatory" evidence="15">
    <location>
        <begin position="622"/>
        <end position="737"/>
    </location>
</feature>
<dbReference type="EMBL" id="AWWI01000054">
    <property type="protein sequence ID" value="PIL20822.1"/>
    <property type="molecule type" value="Genomic_DNA"/>
</dbReference>
<name>A0A2G8RH26_9RHOB</name>
<feature type="domain" description="Histidine kinase" evidence="14">
    <location>
        <begin position="378"/>
        <end position="598"/>
    </location>
</feature>
<dbReference type="PRINTS" id="PR00344">
    <property type="entry name" value="BCTRLSENSOR"/>
</dbReference>
<dbReference type="PANTHER" id="PTHR45339">
    <property type="entry name" value="HYBRID SIGNAL TRANSDUCTION HISTIDINE KINASE J"/>
    <property type="match status" value="1"/>
</dbReference>
<dbReference type="FunFam" id="3.30.565.10:FF:000010">
    <property type="entry name" value="Sensor histidine kinase RcsC"/>
    <property type="match status" value="1"/>
</dbReference>
<keyword evidence="13" id="KW-0812">Transmembrane</keyword>
<keyword evidence="13" id="KW-1133">Transmembrane helix</keyword>
<evidence type="ECO:0000256" key="13">
    <source>
        <dbReference type="SAM" id="Phobius"/>
    </source>
</evidence>
<dbReference type="Gene3D" id="3.30.565.10">
    <property type="entry name" value="Histidine kinase-like ATPase, C-terminal domain"/>
    <property type="match status" value="1"/>
</dbReference>
<dbReference type="InterPro" id="IPR001610">
    <property type="entry name" value="PAC"/>
</dbReference>
<comment type="catalytic activity">
    <reaction evidence="1">
        <text>ATP + protein L-histidine = ADP + protein N-phospho-L-histidine.</text>
        <dbReference type="EC" id="2.7.13.3"/>
    </reaction>
</comment>
<protein>
    <recommendedName>
        <fullName evidence="10">Sensory/regulatory protein RpfC</fullName>
        <ecNumber evidence="2">2.7.13.3</ecNumber>
    </recommendedName>
</protein>
<dbReference type="PROSITE" id="PS50112">
    <property type="entry name" value="PAS"/>
    <property type="match status" value="1"/>
</dbReference>
<feature type="compositionally biased region" description="Low complexity" evidence="12">
    <location>
        <begin position="769"/>
        <end position="782"/>
    </location>
</feature>
<dbReference type="Proteomes" id="UP000231259">
    <property type="component" value="Unassembled WGS sequence"/>
</dbReference>
<feature type="transmembrane region" description="Helical" evidence="13">
    <location>
        <begin position="123"/>
        <end position="142"/>
    </location>
</feature>
<dbReference type="PROSITE" id="PS50113">
    <property type="entry name" value="PAC"/>
    <property type="match status" value="1"/>
</dbReference>
<evidence type="ECO:0000259" key="16">
    <source>
        <dbReference type="PROSITE" id="PS50112"/>
    </source>
</evidence>
<evidence type="ECO:0000256" key="8">
    <source>
        <dbReference type="ARBA" id="ARBA00023012"/>
    </source>
</evidence>
<evidence type="ECO:0000256" key="6">
    <source>
        <dbReference type="ARBA" id="ARBA00022777"/>
    </source>
</evidence>
<dbReference type="Pfam" id="PF13426">
    <property type="entry name" value="PAS_9"/>
    <property type="match status" value="1"/>
</dbReference>
<feature type="modified residue" description="4-aspartylphosphate" evidence="11">
    <location>
        <position position="671"/>
    </location>
</feature>
<evidence type="ECO:0000256" key="5">
    <source>
        <dbReference type="ARBA" id="ARBA00022741"/>
    </source>
</evidence>
<dbReference type="SUPFAM" id="SSF52172">
    <property type="entry name" value="CheY-like"/>
    <property type="match status" value="1"/>
</dbReference>
<dbReference type="SMART" id="SM00091">
    <property type="entry name" value="PAS"/>
    <property type="match status" value="1"/>
</dbReference>